<evidence type="ECO:0000313" key="2">
    <source>
        <dbReference type="Proteomes" id="UP000617531"/>
    </source>
</evidence>
<keyword evidence="2" id="KW-1185">Reference proteome</keyword>
<sequence>MEFAGLHPDAVEFYRELREHNDKAWWTANKPRYDERVRGPFEALAEALGPEFGAVKIFRPYRDVRFSADKSPYKDHIGMVTGGNRGAVHYLQLGADGLLAAGGVYDASPAQLARFREIADDVRLFGDLEATLDELADLGFDVIETDALTTAPRGFRVDHPRIHLLRLKRLAVQRRLGVEEWMWGPAALDRIREAWRAVSIWCDWVAENVGSEPATR</sequence>
<gene>
    <name evidence="1" type="ORF">GCM10011600_19000</name>
</gene>
<proteinExistence type="predicted"/>
<dbReference type="EMBL" id="BNAI01000003">
    <property type="protein sequence ID" value="GHF18267.1"/>
    <property type="molecule type" value="Genomic_DNA"/>
</dbReference>
<reference evidence="1" key="1">
    <citation type="journal article" date="2014" name="Int. J. Syst. Evol. Microbiol.">
        <title>Complete genome sequence of Corynebacterium casei LMG S-19264T (=DSM 44701T), isolated from a smear-ripened cheese.</title>
        <authorList>
            <consortium name="US DOE Joint Genome Institute (JGI-PGF)"/>
            <person name="Walter F."/>
            <person name="Albersmeier A."/>
            <person name="Kalinowski J."/>
            <person name="Ruckert C."/>
        </authorList>
    </citation>
    <scope>NUCLEOTIDE SEQUENCE</scope>
    <source>
        <strain evidence="1">CGMCC 1.16548</strain>
    </source>
</reference>
<dbReference type="PANTHER" id="PTHR36452">
    <property type="entry name" value="CHROMOSOME 12, WHOLE GENOME SHOTGUN SEQUENCE"/>
    <property type="match status" value="1"/>
</dbReference>
<comment type="caution">
    <text evidence="1">The sequence shown here is derived from an EMBL/GenBank/DDBJ whole genome shotgun (WGS) entry which is preliminary data.</text>
</comment>
<reference evidence="1" key="2">
    <citation type="submission" date="2020-09" db="EMBL/GenBank/DDBJ databases">
        <authorList>
            <person name="Sun Q."/>
            <person name="Zhou Y."/>
        </authorList>
    </citation>
    <scope>NUCLEOTIDE SEQUENCE</scope>
    <source>
        <strain evidence="1">CGMCC 1.16548</strain>
    </source>
</reference>
<evidence type="ECO:0000313" key="1">
    <source>
        <dbReference type="EMBL" id="GHF18267.1"/>
    </source>
</evidence>
<dbReference type="InterPro" id="IPR015996">
    <property type="entry name" value="UCP028451"/>
</dbReference>
<dbReference type="Proteomes" id="UP000617531">
    <property type="component" value="Unassembled WGS sequence"/>
</dbReference>
<dbReference type="NCBIfam" id="TIGR02453">
    <property type="entry name" value="TIGR02453 family protein"/>
    <property type="match status" value="1"/>
</dbReference>
<dbReference type="AlphaFoldDB" id="A0A8J3GQW0"/>
<name>A0A8J3GQW0_9MICO</name>
<dbReference type="PANTHER" id="PTHR36452:SF1">
    <property type="entry name" value="DUF2461 DOMAIN-CONTAINING PROTEIN"/>
    <property type="match status" value="1"/>
</dbReference>
<organism evidence="1 2">
    <name type="scientific">Pseudolysinimonas yzui</name>
    <dbReference type="NCBI Taxonomy" id="2708254"/>
    <lineage>
        <taxon>Bacteria</taxon>
        <taxon>Bacillati</taxon>
        <taxon>Actinomycetota</taxon>
        <taxon>Actinomycetes</taxon>
        <taxon>Micrococcales</taxon>
        <taxon>Microbacteriaceae</taxon>
        <taxon>Pseudolysinimonas</taxon>
    </lineage>
</organism>
<protein>
    <submittedName>
        <fullName evidence="1">TIGR02453 family protein</fullName>
    </submittedName>
</protein>
<dbReference type="PIRSF" id="PIRSF028451">
    <property type="entry name" value="UCP028451"/>
    <property type="match status" value="1"/>
</dbReference>
<dbReference type="RefSeq" id="WP_191283244.1">
    <property type="nucleotide sequence ID" value="NZ_BNAI01000003.1"/>
</dbReference>
<accession>A0A8J3GQW0</accession>
<dbReference type="Pfam" id="PF09365">
    <property type="entry name" value="DUF2461"/>
    <property type="match status" value="1"/>
</dbReference>
<dbReference type="InterPro" id="IPR012808">
    <property type="entry name" value="CHP02453"/>
</dbReference>